<name>A0ABZ0WQM4_9BURK</name>
<dbReference type="PANTHER" id="PTHR46268">
    <property type="entry name" value="STRESS RESPONSE PROTEIN NHAX"/>
    <property type="match status" value="1"/>
</dbReference>
<sequence>MDDSAHNAGTPFAFRRLLVATEGGSGLRPLTRFALRLAAADARVRLTDVVCNPVTLFPTLMLSYPDWDDAHRIMVYGAHAALCDAAREFGHEGAVPETDLIDLSAGRTNAPDALRHAAAAWGADLVAVSAHPHGHRWACRLDPEEVAAGTHCPVLYVPAQRLADDDLKLDRVLVAVDGSDTSLLALRIALSVAPPQAEVRAIHVVDRALGVPRRWRDAIVDEAARRALKAAVALIEGCGRTVPVGSIDTGETDDDVSRAIAREAKQWQADLIVIGSHGGRGPGHWMAGNVAARSLRDTPCAVLVCPLTSVAHVHAGEAEAEPPAEVPGEAPRAVQPTVFL</sequence>
<evidence type="ECO:0000313" key="5">
    <source>
        <dbReference type="Proteomes" id="UP001325479"/>
    </source>
</evidence>
<evidence type="ECO:0000313" key="4">
    <source>
        <dbReference type="EMBL" id="WQD79667.1"/>
    </source>
</evidence>
<dbReference type="EMBL" id="CP139965">
    <property type="protein sequence ID" value="WQD79667.1"/>
    <property type="molecule type" value="Genomic_DNA"/>
</dbReference>
<dbReference type="InterPro" id="IPR006016">
    <property type="entry name" value="UspA"/>
</dbReference>
<evidence type="ECO:0000256" key="2">
    <source>
        <dbReference type="SAM" id="MobiDB-lite"/>
    </source>
</evidence>
<accession>A0ABZ0WQM4</accession>
<reference evidence="4 5" key="1">
    <citation type="submission" date="2023-12" db="EMBL/GenBank/DDBJ databases">
        <title>Genome sequencing and assembly of bacterial species from a model synthetic community.</title>
        <authorList>
            <person name="Hogle S.L."/>
        </authorList>
    </citation>
    <scope>NUCLEOTIDE SEQUENCE [LARGE SCALE GENOMIC DNA]</scope>
    <source>
        <strain evidence="4 5">HAMBI 2494</strain>
    </source>
</reference>
<keyword evidence="5" id="KW-1185">Reference proteome</keyword>
<dbReference type="InterPro" id="IPR014729">
    <property type="entry name" value="Rossmann-like_a/b/a_fold"/>
</dbReference>
<feature type="domain" description="UspA" evidence="3">
    <location>
        <begin position="170"/>
        <end position="306"/>
    </location>
</feature>
<dbReference type="Proteomes" id="UP001325479">
    <property type="component" value="Chromosome"/>
</dbReference>
<dbReference type="RefSeq" id="WP_114810535.1">
    <property type="nucleotide sequence ID" value="NZ_CP139965.1"/>
</dbReference>
<dbReference type="PANTHER" id="PTHR46268:SF15">
    <property type="entry name" value="UNIVERSAL STRESS PROTEIN HP_0031"/>
    <property type="match status" value="1"/>
</dbReference>
<evidence type="ECO:0000259" key="3">
    <source>
        <dbReference type="Pfam" id="PF00582"/>
    </source>
</evidence>
<dbReference type="SUPFAM" id="SSF52402">
    <property type="entry name" value="Adenine nucleotide alpha hydrolases-like"/>
    <property type="match status" value="2"/>
</dbReference>
<dbReference type="PRINTS" id="PR01438">
    <property type="entry name" value="UNVRSLSTRESS"/>
</dbReference>
<organism evidence="4 5">
    <name type="scientific">Paraburkholderia kururiensis</name>
    <dbReference type="NCBI Taxonomy" id="984307"/>
    <lineage>
        <taxon>Bacteria</taxon>
        <taxon>Pseudomonadati</taxon>
        <taxon>Pseudomonadota</taxon>
        <taxon>Betaproteobacteria</taxon>
        <taxon>Burkholderiales</taxon>
        <taxon>Burkholderiaceae</taxon>
        <taxon>Paraburkholderia</taxon>
    </lineage>
</organism>
<dbReference type="Pfam" id="PF00582">
    <property type="entry name" value="Usp"/>
    <property type="match status" value="1"/>
</dbReference>
<dbReference type="InterPro" id="IPR006015">
    <property type="entry name" value="Universal_stress_UspA"/>
</dbReference>
<feature type="region of interest" description="Disordered" evidence="2">
    <location>
        <begin position="318"/>
        <end position="340"/>
    </location>
</feature>
<gene>
    <name evidence="4" type="ORF">U0042_08295</name>
</gene>
<dbReference type="Gene3D" id="3.40.50.620">
    <property type="entry name" value="HUPs"/>
    <property type="match status" value="2"/>
</dbReference>
<comment type="similarity">
    <text evidence="1">Belongs to the universal stress protein A family.</text>
</comment>
<protein>
    <submittedName>
        <fullName evidence="4">Universal stress protein</fullName>
    </submittedName>
</protein>
<feature type="compositionally biased region" description="Low complexity" evidence="2">
    <location>
        <begin position="321"/>
        <end position="334"/>
    </location>
</feature>
<dbReference type="CDD" id="cd00293">
    <property type="entry name" value="USP-like"/>
    <property type="match status" value="1"/>
</dbReference>
<evidence type="ECO:0000256" key="1">
    <source>
        <dbReference type="ARBA" id="ARBA00008791"/>
    </source>
</evidence>
<proteinExistence type="inferred from homology"/>